<dbReference type="EMBL" id="JASCZI010181481">
    <property type="protein sequence ID" value="MED6183903.1"/>
    <property type="molecule type" value="Genomic_DNA"/>
</dbReference>
<comment type="caution">
    <text evidence="2">The sequence shown here is derived from an EMBL/GenBank/DDBJ whole genome shotgun (WGS) entry which is preliminary data.</text>
</comment>
<organism evidence="2 3">
    <name type="scientific">Stylosanthes scabra</name>
    <dbReference type="NCBI Taxonomy" id="79078"/>
    <lineage>
        <taxon>Eukaryota</taxon>
        <taxon>Viridiplantae</taxon>
        <taxon>Streptophyta</taxon>
        <taxon>Embryophyta</taxon>
        <taxon>Tracheophyta</taxon>
        <taxon>Spermatophyta</taxon>
        <taxon>Magnoliopsida</taxon>
        <taxon>eudicotyledons</taxon>
        <taxon>Gunneridae</taxon>
        <taxon>Pentapetalae</taxon>
        <taxon>rosids</taxon>
        <taxon>fabids</taxon>
        <taxon>Fabales</taxon>
        <taxon>Fabaceae</taxon>
        <taxon>Papilionoideae</taxon>
        <taxon>50 kb inversion clade</taxon>
        <taxon>dalbergioids sensu lato</taxon>
        <taxon>Dalbergieae</taxon>
        <taxon>Pterocarpus clade</taxon>
        <taxon>Stylosanthes</taxon>
    </lineage>
</organism>
<name>A0ABU6WIN0_9FABA</name>
<protein>
    <recommendedName>
        <fullName evidence="4">Reverse transcriptase domain-containing protein</fullName>
    </recommendedName>
</protein>
<feature type="region of interest" description="Disordered" evidence="1">
    <location>
        <begin position="25"/>
        <end position="70"/>
    </location>
</feature>
<feature type="compositionally biased region" description="Polar residues" evidence="1">
    <location>
        <begin position="33"/>
        <end position="53"/>
    </location>
</feature>
<sequence length="155" mass="17449">MEFYIDCHVPIHTNSKVIPLLQEPPSSHHAINLSPQQHQDSTPVTPQQSQTDHVTTKPAPAEPSTRSQVPISGIEIVLPISPAQGTPIQNPPINIHRMDTRSKIVTLKPTSYLYVSHTDKDFRFSIPKTTNQALKIPHWKNAMDKEYHALLKNQT</sequence>
<gene>
    <name evidence="2" type="ORF">PIB30_042217</name>
</gene>
<evidence type="ECO:0000256" key="1">
    <source>
        <dbReference type="SAM" id="MobiDB-lite"/>
    </source>
</evidence>
<dbReference type="Proteomes" id="UP001341840">
    <property type="component" value="Unassembled WGS sequence"/>
</dbReference>
<proteinExistence type="predicted"/>
<accession>A0ABU6WIN0</accession>
<evidence type="ECO:0000313" key="3">
    <source>
        <dbReference type="Proteomes" id="UP001341840"/>
    </source>
</evidence>
<reference evidence="2 3" key="1">
    <citation type="journal article" date="2023" name="Plants (Basel)">
        <title>Bridging the Gap: Combining Genomics and Transcriptomics Approaches to Understand Stylosanthes scabra, an Orphan Legume from the Brazilian Caatinga.</title>
        <authorList>
            <person name="Ferreira-Neto J.R.C."/>
            <person name="da Silva M.D."/>
            <person name="Binneck E."/>
            <person name="de Melo N.F."/>
            <person name="da Silva R.H."/>
            <person name="de Melo A.L.T.M."/>
            <person name="Pandolfi V."/>
            <person name="Bustamante F.O."/>
            <person name="Brasileiro-Vidal A.C."/>
            <person name="Benko-Iseppon A.M."/>
        </authorList>
    </citation>
    <scope>NUCLEOTIDE SEQUENCE [LARGE SCALE GENOMIC DNA]</scope>
    <source>
        <tissue evidence="2">Leaves</tissue>
    </source>
</reference>
<evidence type="ECO:0008006" key="4">
    <source>
        <dbReference type="Google" id="ProtNLM"/>
    </source>
</evidence>
<evidence type="ECO:0000313" key="2">
    <source>
        <dbReference type="EMBL" id="MED6183903.1"/>
    </source>
</evidence>
<keyword evidence="3" id="KW-1185">Reference proteome</keyword>